<organism evidence="1 2">
    <name type="scientific">Romanomermis culicivorax</name>
    <name type="common">Nematode worm</name>
    <dbReference type="NCBI Taxonomy" id="13658"/>
    <lineage>
        <taxon>Eukaryota</taxon>
        <taxon>Metazoa</taxon>
        <taxon>Ecdysozoa</taxon>
        <taxon>Nematoda</taxon>
        <taxon>Enoplea</taxon>
        <taxon>Dorylaimia</taxon>
        <taxon>Mermithida</taxon>
        <taxon>Mermithoidea</taxon>
        <taxon>Mermithidae</taxon>
        <taxon>Romanomermis</taxon>
    </lineage>
</organism>
<dbReference type="Proteomes" id="UP000887565">
    <property type="component" value="Unplaced"/>
</dbReference>
<name>A0A915J5L8_ROMCU</name>
<dbReference type="AlphaFoldDB" id="A0A915J5L8"/>
<evidence type="ECO:0000313" key="2">
    <source>
        <dbReference type="WBParaSite" id="nRc.2.0.1.t21018-RA"/>
    </source>
</evidence>
<dbReference type="WBParaSite" id="nRc.2.0.1.t21018-RA">
    <property type="protein sequence ID" value="nRc.2.0.1.t21018-RA"/>
    <property type="gene ID" value="nRc.2.0.1.g21018"/>
</dbReference>
<evidence type="ECO:0000313" key="1">
    <source>
        <dbReference type="Proteomes" id="UP000887565"/>
    </source>
</evidence>
<reference evidence="2" key="1">
    <citation type="submission" date="2022-11" db="UniProtKB">
        <authorList>
            <consortium name="WormBaseParasite"/>
        </authorList>
    </citation>
    <scope>IDENTIFICATION</scope>
</reference>
<sequence length="167" mass="18810">MKQRSCIVPFNTDTCPPAICPPGKTNFTTNPDDYCPVCDLGERKLSRLVLSSQCEVQHLVQRKSYRREPCSSSDHCPMKLGCSQSNNCHYSKGCQANEDCGEHFECDQAQHTCSVKNNYCQSEDMCRAGWTCKENQCVEDDEDDKGVQNSPDKCDCRECEALCNIKT</sequence>
<proteinExistence type="predicted"/>
<protein>
    <submittedName>
        <fullName evidence="2">TNFR-Cys domain-containing protein</fullName>
    </submittedName>
</protein>
<keyword evidence="1" id="KW-1185">Reference proteome</keyword>
<accession>A0A915J5L8</accession>